<feature type="chain" id="PRO_5047046603" evidence="7">
    <location>
        <begin position="22"/>
        <end position="1518"/>
    </location>
</feature>
<sequence length="1518" mass="170783">MVKAGLFWFGVIIQLTFLVHSSKQFQDHIYESVIDGDNDDDDASNRLNDAEYQKILLQYDKNGDGELSSKEMEQYFRDAMASVRGEDSGNKAQDKKAAAKKGGAKQKNQKASHQASAVQWSLKQLAGGVLGILGFIALCAAYVRRSGAAGDASVDVQDVRAARLRKLGSQKPDTCAESSLVASRTESSQGVSEYKQIIRKRLDVKTTDTKNNADDKASSGNNKKLNKPRLLNTSIDKKGKDYQQAQVITKERSPGSVIPATAIRAASTEQRPVSMVTPVPGTLISDQRELVDDIHIRIADMPEEDVVLRHPPVLKQERIQDLPYEDIVKKVLNQVLECSLEIQVAAKQEALPLIRAGSDNGQTVLLIEASEIPVSSDELSKKLEKLLAKRIYKEVDPMKFAIQCFDRCSQLPGKNFKTIRDGGKIWKEVTSVIMEPCVTTVLKHLVHAAASPTSVEEDLWSDFVHSGQAEAPSLYFLGSLGGWSCDGVTVNGELLTRLLEKAKQDSEVKDTFVEMVTVGGRKIAQYKRINEITLESKSVFRGLEILLSQPTMTEFLAEALEKELDYGVKELGIFFQEKSLFSSFLKISTLDVKVDKSRVASCFFELPHFPQAFRSDVDQLQSQIMDGIHSCQNVVYKALLKLLKSNTKDSALAWLAGVVSLNDLRLSPNLPRDNFKTAVASDGFMMNLCTVALQLCDSFLLSKGKEKYKQIEPYYCTSRSCRLRFDNERTLAGGHIGTDTEERADLHSILFPSEELKGQFKLMTEMFHLTHSALHTGLTSTIQHYNKLLRSYMMMTEAMEGTSAETEGRRKFLALFVLQWDTCLQDAHFMRLCSEFYVTSAAWLLYLLENCASENQDLAEDEIRAKQREIFTNIPEFYVKDMCSWFSYVAIHKPCALKGLDICVFVDCCATLIERRDLMPGPVAASRIVTGLLSFAEICSRNKSEKGEGKLSSRVSGASRCRFQTRLLRSLLNERTWLRDDGVIFTDDKSGSIFVCVRFEIVKLLEILWKRPDIAPSILKECGRESFQSFLGAVLDTLLYVLKDGLLRLTNVRKLQCAKKCDEKWKELSIEERQEKEQFLRSEEHVSKSFMEMANATLAFLEKITEEDKVSRCFSRHPLSMRAADAIIGFLHSLCGRKCSDLKVQNMEKYSFDPRDLLVKILTVLVRMANASEDREFVKCLAANPDYSRLSIEKALCVVQRENLAADHVVQDLGKVMQEVQSLLVVDDEHSSSVEPENTFPPPEESPPVTKEESETYIETLEPLKFDTAELVDCHAFRCRASQPICPRSSKVRALMREATQLKNSLPIHPNAAIFVRQDENRMDFVRALITGTVDTPYSRGCFVFDIYFPSSYPTDPPLVKIITTGNGTVRFNPNLYADGKVCLSLLGTWHGGDASEKWDPKKSSLYQVLVSIQGMMFTPDPCFNEPGYEGIRGTDEGDALCREYNANIKLYTIRHAMVGQLRQPTPGFEDVIRAHFRLQREEILTQCAEWLTQCADEEEETRMRKAIDCLKAELDKL</sequence>
<dbReference type="CDD" id="cd23810">
    <property type="entry name" value="UBCc_BIRC6"/>
    <property type="match status" value="1"/>
</dbReference>
<organism evidence="10 11">
    <name type="scientific">Porites evermanni</name>
    <dbReference type="NCBI Taxonomy" id="104178"/>
    <lineage>
        <taxon>Eukaryota</taxon>
        <taxon>Metazoa</taxon>
        <taxon>Cnidaria</taxon>
        <taxon>Anthozoa</taxon>
        <taxon>Hexacorallia</taxon>
        <taxon>Scleractinia</taxon>
        <taxon>Fungiina</taxon>
        <taxon>Poritidae</taxon>
        <taxon>Porites</taxon>
    </lineage>
</organism>
<reference evidence="10 11" key="1">
    <citation type="submission" date="2022-05" db="EMBL/GenBank/DDBJ databases">
        <authorList>
            <consortium name="Genoscope - CEA"/>
            <person name="William W."/>
        </authorList>
    </citation>
    <scope>NUCLEOTIDE SEQUENCE [LARGE SCALE GENOMIC DNA]</scope>
</reference>
<feature type="compositionally biased region" description="Basic residues" evidence="6">
    <location>
        <begin position="98"/>
        <end position="110"/>
    </location>
</feature>
<dbReference type="Pfam" id="PF10408">
    <property type="entry name" value="Ufd2P_core"/>
    <property type="match status" value="1"/>
</dbReference>
<feature type="region of interest" description="Disordered" evidence="6">
    <location>
        <begin position="1231"/>
        <end position="1254"/>
    </location>
</feature>
<dbReference type="SMART" id="SM00212">
    <property type="entry name" value="UBCc"/>
    <property type="match status" value="1"/>
</dbReference>
<evidence type="ECO:0000259" key="9">
    <source>
        <dbReference type="PROSITE" id="PS50222"/>
    </source>
</evidence>
<dbReference type="Gene3D" id="3.10.110.10">
    <property type="entry name" value="Ubiquitin Conjugating Enzyme"/>
    <property type="match status" value="1"/>
</dbReference>
<keyword evidence="4" id="KW-0833">Ubl conjugation pathway</keyword>
<dbReference type="EMBL" id="CALNXI010000478">
    <property type="protein sequence ID" value="CAH3027903.1"/>
    <property type="molecule type" value="Genomic_DNA"/>
</dbReference>
<dbReference type="PROSITE" id="PS00018">
    <property type="entry name" value="EF_HAND_1"/>
    <property type="match status" value="1"/>
</dbReference>
<feature type="compositionally biased region" description="Basic and acidic residues" evidence="6">
    <location>
        <begin position="208"/>
        <end position="217"/>
    </location>
</feature>
<dbReference type="InterPro" id="IPR045132">
    <property type="entry name" value="UBE4"/>
</dbReference>
<protein>
    <submittedName>
        <fullName evidence="10">Uncharacterized protein</fullName>
    </submittedName>
</protein>
<comment type="pathway">
    <text evidence="2">Protein modification; protein ubiquitination.</text>
</comment>
<dbReference type="InterPro" id="IPR019474">
    <property type="entry name" value="Ub_conjug_fac_E4_core"/>
</dbReference>
<comment type="subcellular location">
    <subcellularLocation>
        <location evidence="1">Nucleus</location>
    </subcellularLocation>
</comment>
<comment type="caution">
    <text evidence="10">The sequence shown here is derived from an EMBL/GenBank/DDBJ whole genome shotgun (WGS) entry which is preliminary data.</text>
</comment>
<feature type="compositionally biased region" description="Basic and acidic residues" evidence="6">
    <location>
        <begin position="84"/>
        <end position="97"/>
    </location>
</feature>
<evidence type="ECO:0000256" key="1">
    <source>
        <dbReference type="ARBA" id="ARBA00004123"/>
    </source>
</evidence>
<dbReference type="Proteomes" id="UP001159427">
    <property type="component" value="Unassembled WGS sequence"/>
</dbReference>
<evidence type="ECO:0000256" key="5">
    <source>
        <dbReference type="ARBA" id="ARBA00023242"/>
    </source>
</evidence>
<keyword evidence="5" id="KW-0539">Nucleus</keyword>
<gene>
    <name evidence="10" type="ORF">PEVE_00032643</name>
</gene>
<dbReference type="InterPro" id="IPR002048">
    <property type="entry name" value="EF_hand_dom"/>
</dbReference>
<feature type="domain" description="UBC core" evidence="8">
    <location>
        <begin position="1290"/>
        <end position="1458"/>
    </location>
</feature>
<keyword evidence="11" id="KW-1185">Reference proteome</keyword>
<dbReference type="PROSITE" id="PS50127">
    <property type="entry name" value="UBC_2"/>
    <property type="match status" value="1"/>
</dbReference>
<feature type="domain" description="EF-hand" evidence="9">
    <location>
        <begin position="47"/>
        <end position="82"/>
    </location>
</feature>
<accession>A0ABN8ME36</accession>
<evidence type="ECO:0000256" key="2">
    <source>
        <dbReference type="ARBA" id="ARBA00004906"/>
    </source>
</evidence>
<dbReference type="Pfam" id="PF00179">
    <property type="entry name" value="UQ_con"/>
    <property type="match status" value="1"/>
</dbReference>
<evidence type="ECO:0000256" key="4">
    <source>
        <dbReference type="ARBA" id="ARBA00022786"/>
    </source>
</evidence>
<feature type="region of interest" description="Disordered" evidence="6">
    <location>
        <begin position="208"/>
        <end position="233"/>
    </location>
</feature>
<feature type="region of interest" description="Disordered" evidence="6">
    <location>
        <begin position="83"/>
        <end position="112"/>
    </location>
</feature>
<evidence type="ECO:0000313" key="10">
    <source>
        <dbReference type="EMBL" id="CAH3027903.1"/>
    </source>
</evidence>
<dbReference type="PANTHER" id="PTHR13931">
    <property type="entry name" value="UBIQUITINATION FACTOR E4"/>
    <property type="match status" value="1"/>
</dbReference>
<dbReference type="SUPFAM" id="SSF54495">
    <property type="entry name" value="UBC-like"/>
    <property type="match status" value="1"/>
</dbReference>
<dbReference type="InterPro" id="IPR000608">
    <property type="entry name" value="UBC"/>
</dbReference>
<evidence type="ECO:0000256" key="3">
    <source>
        <dbReference type="ARBA" id="ARBA00022679"/>
    </source>
</evidence>
<dbReference type="InterPro" id="IPR016135">
    <property type="entry name" value="UBQ-conjugating_enzyme/RWD"/>
</dbReference>
<dbReference type="PANTHER" id="PTHR13931:SF2">
    <property type="entry name" value="UBIQUITIN CONJUGATION FACTOR E4 B"/>
    <property type="match status" value="1"/>
</dbReference>
<keyword evidence="3" id="KW-0808">Transferase</keyword>
<proteinExistence type="predicted"/>
<name>A0ABN8ME36_9CNID</name>
<keyword evidence="7" id="KW-0732">Signal</keyword>
<evidence type="ECO:0000256" key="6">
    <source>
        <dbReference type="SAM" id="MobiDB-lite"/>
    </source>
</evidence>
<evidence type="ECO:0000256" key="7">
    <source>
        <dbReference type="SAM" id="SignalP"/>
    </source>
</evidence>
<evidence type="ECO:0000259" key="8">
    <source>
        <dbReference type="PROSITE" id="PS50127"/>
    </source>
</evidence>
<dbReference type="PROSITE" id="PS50222">
    <property type="entry name" value="EF_HAND_2"/>
    <property type="match status" value="1"/>
</dbReference>
<dbReference type="InterPro" id="IPR018247">
    <property type="entry name" value="EF_Hand_1_Ca_BS"/>
</dbReference>
<evidence type="ECO:0000313" key="11">
    <source>
        <dbReference type="Proteomes" id="UP001159427"/>
    </source>
</evidence>
<feature type="signal peptide" evidence="7">
    <location>
        <begin position="1"/>
        <end position="21"/>
    </location>
</feature>